<feature type="transmembrane region" description="Helical" evidence="1">
    <location>
        <begin position="133"/>
        <end position="151"/>
    </location>
</feature>
<dbReference type="GO" id="GO:0016020">
    <property type="term" value="C:membrane"/>
    <property type="evidence" value="ECO:0007669"/>
    <property type="project" value="InterPro"/>
</dbReference>
<feature type="transmembrane region" description="Helical" evidence="1">
    <location>
        <begin position="187"/>
        <end position="209"/>
    </location>
</feature>
<dbReference type="SUPFAM" id="SSF103481">
    <property type="entry name" value="Multidrug resistance efflux transporter EmrE"/>
    <property type="match status" value="2"/>
</dbReference>
<accession>A0A917QC03</accession>
<dbReference type="RefSeq" id="WP_188914222.1">
    <property type="nucleotide sequence ID" value="NZ_BMMF01000009.1"/>
</dbReference>
<keyword evidence="1" id="KW-1133">Transmembrane helix</keyword>
<dbReference type="PANTHER" id="PTHR22911">
    <property type="entry name" value="ACYL-MALONYL CONDENSING ENZYME-RELATED"/>
    <property type="match status" value="1"/>
</dbReference>
<evidence type="ECO:0000259" key="2">
    <source>
        <dbReference type="Pfam" id="PF00892"/>
    </source>
</evidence>
<dbReference type="EMBL" id="BMMF01000009">
    <property type="protein sequence ID" value="GGK42232.1"/>
    <property type="molecule type" value="Genomic_DNA"/>
</dbReference>
<feature type="transmembrane region" description="Helical" evidence="1">
    <location>
        <begin position="157"/>
        <end position="175"/>
    </location>
</feature>
<name>A0A917QC03_9HYPH</name>
<organism evidence="3 4">
    <name type="scientific">Salinarimonas ramus</name>
    <dbReference type="NCBI Taxonomy" id="690164"/>
    <lineage>
        <taxon>Bacteria</taxon>
        <taxon>Pseudomonadati</taxon>
        <taxon>Pseudomonadota</taxon>
        <taxon>Alphaproteobacteria</taxon>
        <taxon>Hyphomicrobiales</taxon>
        <taxon>Salinarimonadaceae</taxon>
        <taxon>Salinarimonas</taxon>
    </lineage>
</organism>
<feature type="transmembrane region" description="Helical" evidence="1">
    <location>
        <begin position="46"/>
        <end position="64"/>
    </location>
</feature>
<comment type="caution">
    <text evidence="3">The sequence shown here is derived from an EMBL/GenBank/DDBJ whole genome shotgun (WGS) entry which is preliminary data.</text>
</comment>
<feature type="domain" description="EamA" evidence="2">
    <location>
        <begin position="15"/>
        <end position="147"/>
    </location>
</feature>
<dbReference type="Proteomes" id="UP000600449">
    <property type="component" value="Unassembled WGS sequence"/>
</dbReference>
<feature type="transmembrane region" description="Helical" evidence="1">
    <location>
        <begin position="270"/>
        <end position="287"/>
    </location>
</feature>
<evidence type="ECO:0000256" key="1">
    <source>
        <dbReference type="SAM" id="Phobius"/>
    </source>
</evidence>
<keyword evidence="4" id="KW-1185">Reference proteome</keyword>
<dbReference type="PANTHER" id="PTHR22911:SF103">
    <property type="entry name" value="BLR2811 PROTEIN"/>
    <property type="match status" value="1"/>
</dbReference>
<feature type="domain" description="EamA" evidence="2">
    <location>
        <begin position="157"/>
        <end position="285"/>
    </location>
</feature>
<feature type="transmembrane region" description="Helical" evidence="1">
    <location>
        <begin position="245"/>
        <end position="264"/>
    </location>
</feature>
<sequence>MSEPLAPAGTDQSLRGALLLVAAAFAFTLEIVIMRYTSPAVDQSDVVLFRAGGQLVFALAWLMATRGPAGLRTNRLGLHLARGLVSLCGWGFYYASFARLDLALATVLTFTTSLFVVALAGPVMGERVGGVRLAATLVGFLGVVVASGLGTVGFEPAVLLGLAASLAGAAIVLLNRTLSASEPTPTIMTYIGIVTFAGALPVALMDWSVPVGRDLGLLVLVGATGTLGMWLTIEAYRVGEVSALAPIPYTRLVFATLAGVLLFGETPAPVFWLGAALIVASAVLVHARRPRPRSRQEIP</sequence>
<feature type="transmembrane region" description="Helical" evidence="1">
    <location>
        <begin position="102"/>
        <end position="121"/>
    </location>
</feature>
<reference evidence="3 4" key="1">
    <citation type="journal article" date="2014" name="Int. J. Syst. Evol. Microbiol.">
        <title>Complete genome sequence of Corynebacterium casei LMG S-19264T (=DSM 44701T), isolated from a smear-ripened cheese.</title>
        <authorList>
            <consortium name="US DOE Joint Genome Institute (JGI-PGF)"/>
            <person name="Walter F."/>
            <person name="Albersmeier A."/>
            <person name="Kalinowski J."/>
            <person name="Ruckert C."/>
        </authorList>
    </citation>
    <scope>NUCLEOTIDE SEQUENCE [LARGE SCALE GENOMIC DNA]</scope>
    <source>
        <strain evidence="3 4">CGMCC 1.9161</strain>
    </source>
</reference>
<dbReference type="InterPro" id="IPR000620">
    <property type="entry name" value="EamA_dom"/>
</dbReference>
<feature type="transmembrane region" description="Helical" evidence="1">
    <location>
        <begin position="16"/>
        <end position="34"/>
    </location>
</feature>
<dbReference type="InterPro" id="IPR037185">
    <property type="entry name" value="EmrE-like"/>
</dbReference>
<dbReference type="Pfam" id="PF00892">
    <property type="entry name" value="EamA"/>
    <property type="match status" value="2"/>
</dbReference>
<protein>
    <submittedName>
        <fullName evidence="3">Multidrug transporter</fullName>
    </submittedName>
</protein>
<proteinExistence type="predicted"/>
<keyword evidence="1" id="KW-0472">Membrane</keyword>
<evidence type="ECO:0000313" key="4">
    <source>
        <dbReference type="Proteomes" id="UP000600449"/>
    </source>
</evidence>
<keyword evidence="1" id="KW-0812">Transmembrane</keyword>
<feature type="transmembrane region" description="Helical" evidence="1">
    <location>
        <begin position="215"/>
        <end position="233"/>
    </location>
</feature>
<dbReference type="AlphaFoldDB" id="A0A917QC03"/>
<gene>
    <name evidence="3" type="ORF">GCM10011322_31760</name>
</gene>
<evidence type="ECO:0000313" key="3">
    <source>
        <dbReference type="EMBL" id="GGK42232.1"/>
    </source>
</evidence>